<accession>A0ABU9WEQ8</accession>
<evidence type="ECO:0000313" key="1">
    <source>
        <dbReference type="EMBL" id="MEN2470525.1"/>
    </source>
</evidence>
<reference evidence="1 2" key="1">
    <citation type="submission" date="2024-05" db="EMBL/GenBank/DDBJ databases">
        <title>Burkholderia sp. Nov. a novel bacteria isolated from rhizosphere soil of Camellia sinensis.</title>
        <authorList>
            <person name="Dong Y."/>
        </authorList>
    </citation>
    <scope>NUCLEOTIDE SEQUENCE [LARGE SCALE GENOMIC DNA]</scope>
    <source>
        <strain evidence="1 2">GS2Y</strain>
    </source>
</reference>
<dbReference type="EMBL" id="JBCPYA010000003">
    <property type="protein sequence ID" value="MEN2470525.1"/>
    <property type="molecule type" value="Genomic_DNA"/>
</dbReference>
<comment type="caution">
    <text evidence="1">The sequence shown here is derived from an EMBL/GenBank/DDBJ whole genome shotgun (WGS) entry which is preliminary data.</text>
</comment>
<gene>
    <name evidence="1" type="ORF">VOI36_11525</name>
</gene>
<name>A0ABU9WEQ8_9BURK</name>
<evidence type="ECO:0000313" key="2">
    <source>
        <dbReference type="Proteomes" id="UP001466933"/>
    </source>
</evidence>
<organism evidence="1 2">
    <name type="scientific">Burkholderia theae</name>
    <dbReference type="NCBI Taxonomy" id="3143496"/>
    <lineage>
        <taxon>Bacteria</taxon>
        <taxon>Pseudomonadati</taxon>
        <taxon>Pseudomonadota</taxon>
        <taxon>Betaproteobacteria</taxon>
        <taxon>Burkholderiales</taxon>
        <taxon>Burkholderiaceae</taxon>
        <taxon>Burkholderia</taxon>
    </lineage>
</organism>
<sequence>MHIRADVQEYDALQQRIKVDLTVITLSSPDFSGYRLPRHLQPIKMDFLNNRFPSTYARLLPLLGPPGANLIVVREVIPLNGAE</sequence>
<protein>
    <submittedName>
        <fullName evidence="1">Uncharacterized protein</fullName>
    </submittedName>
</protein>
<dbReference type="RefSeq" id="WP_343491994.1">
    <property type="nucleotide sequence ID" value="NZ_CP183463.1"/>
</dbReference>
<keyword evidence="2" id="KW-1185">Reference proteome</keyword>
<proteinExistence type="predicted"/>
<dbReference type="Proteomes" id="UP001466933">
    <property type="component" value="Unassembled WGS sequence"/>
</dbReference>